<sequence>MSLLRHSIPHLRAARPCLRSAFMSTEPGPSRGSNAEYFELLSQLGPLSSSSAPTDSGPPTAPEGAYPPPQNTNPVSAVGSYGSDKPMYSIYVKSSRTNTIATLTRPNGNPLKTLTGGKVGFKGGNRSSYEAGYKCAVEIFARLQQEVDMQDLTWQLYLNGFGHGREAVQKALMAEEGNAVRKYLVNIIDKTPIKVGGTRAQKMKRR</sequence>
<dbReference type="GO" id="GO:0006412">
    <property type="term" value="P:translation"/>
    <property type="evidence" value="ECO:0007669"/>
    <property type="project" value="InterPro"/>
</dbReference>
<dbReference type="SUPFAM" id="SSF53137">
    <property type="entry name" value="Translational machinery components"/>
    <property type="match status" value="1"/>
</dbReference>
<dbReference type="OrthoDB" id="1654884at2759"/>
<evidence type="ECO:0000256" key="4">
    <source>
        <dbReference type="SAM" id="MobiDB-lite"/>
    </source>
</evidence>
<evidence type="ECO:0008006" key="7">
    <source>
        <dbReference type="Google" id="ProtNLM"/>
    </source>
</evidence>
<dbReference type="HOGENOM" id="CLU_072439_0_1_1"/>
<evidence type="ECO:0000313" key="5">
    <source>
        <dbReference type="EMBL" id="CCM02817.1"/>
    </source>
</evidence>
<dbReference type="PANTHER" id="PTHR11759">
    <property type="entry name" value="40S RIBOSOMAL PROTEIN S14/30S RIBOSOMAL PROTEIN S11"/>
    <property type="match status" value="1"/>
</dbReference>
<dbReference type="Gene3D" id="3.30.420.80">
    <property type="entry name" value="Ribosomal protein S11"/>
    <property type="match status" value="1"/>
</dbReference>
<keyword evidence="3" id="KW-0687">Ribonucleoprotein</keyword>
<gene>
    <name evidence="5" type="ORF">FIBRA_04929</name>
</gene>
<dbReference type="EMBL" id="HE797094">
    <property type="protein sequence ID" value="CCM02817.1"/>
    <property type="molecule type" value="Genomic_DNA"/>
</dbReference>
<dbReference type="Proteomes" id="UP000006352">
    <property type="component" value="Unassembled WGS sequence"/>
</dbReference>
<keyword evidence="6" id="KW-1185">Reference proteome</keyword>
<evidence type="ECO:0000313" key="6">
    <source>
        <dbReference type="Proteomes" id="UP000006352"/>
    </source>
</evidence>
<dbReference type="GeneID" id="24097728"/>
<name>J4HWT4_9APHY</name>
<dbReference type="InParanoid" id="J4HWT4"/>
<comment type="similarity">
    <text evidence="1">Belongs to the universal ribosomal protein uS11 family.</text>
</comment>
<dbReference type="RefSeq" id="XP_012182100.1">
    <property type="nucleotide sequence ID" value="XM_012326710.1"/>
</dbReference>
<dbReference type="InterPro" id="IPR036967">
    <property type="entry name" value="Ribosomal_uS11_sf"/>
</dbReference>
<dbReference type="AlphaFoldDB" id="J4HWT4"/>
<organism evidence="5 6">
    <name type="scientific">Fibroporia radiculosa</name>
    <dbReference type="NCBI Taxonomy" id="599839"/>
    <lineage>
        <taxon>Eukaryota</taxon>
        <taxon>Fungi</taxon>
        <taxon>Dikarya</taxon>
        <taxon>Basidiomycota</taxon>
        <taxon>Agaricomycotina</taxon>
        <taxon>Agaricomycetes</taxon>
        <taxon>Polyporales</taxon>
        <taxon>Fibroporiaceae</taxon>
        <taxon>Fibroporia</taxon>
    </lineage>
</organism>
<accession>J4HWT4</accession>
<protein>
    <recommendedName>
        <fullName evidence="7">Translational machinery component</fullName>
    </recommendedName>
</protein>
<dbReference type="FunCoup" id="J4HWT4">
    <property type="interactions" value="92"/>
</dbReference>
<dbReference type="InterPro" id="IPR001971">
    <property type="entry name" value="Ribosomal_uS11"/>
</dbReference>
<dbReference type="Pfam" id="PF00411">
    <property type="entry name" value="Ribosomal_S11"/>
    <property type="match status" value="1"/>
</dbReference>
<dbReference type="STRING" id="599839.J4HWT4"/>
<keyword evidence="2" id="KW-0689">Ribosomal protein</keyword>
<feature type="region of interest" description="Disordered" evidence="4">
    <location>
        <begin position="46"/>
        <end position="79"/>
    </location>
</feature>
<dbReference type="HAMAP" id="MF_01310">
    <property type="entry name" value="Ribosomal_uS11"/>
    <property type="match status" value="1"/>
</dbReference>
<evidence type="ECO:0000256" key="3">
    <source>
        <dbReference type="ARBA" id="ARBA00023274"/>
    </source>
</evidence>
<reference evidence="5 6" key="1">
    <citation type="journal article" date="2012" name="Appl. Environ. Microbiol.">
        <title>Short-read sequencing for genomic analysis of the brown rot fungus Fibroporia radiculosa.</title>
        <authorList>
            <person name="Tang J.D."/>
            <person name="Perkins A.D."/>
            <person name="Sonstegard T.S."/>
            <person name="Schroeder S.G."/>
            <person name="Burgess S.C."/>
            <person name="Diehl S.V."/>
        </authorList>
    </citation>
    <scope>NUCLEOTIDE SEQUENCE [LARGE SCALE GENOMIC DNA]</scope>
    <source>
        <strain evidence="5 6">TFFH 294</strain>
    </source>
</reference>
<feature type="compositionally biased region" description="Pro residues" evidence="4">
    <location>
        <begin position="59"/>
        <end position="71"/>
    </location>
</feature>
<proteinExistence type="inferred from homology"/>
<dbReference type="GO" id="GO:0003735">
    <property type="term" value="F:structural constituent of ribosome"/>
    <property type="evidence" value="ECO:0007669"/>
    <property type="project" value="InterPro"/>
</dbReference>
<evidence type="ECO:0000256" key="1">
    <source>
        <dbReference type="ARBA" id="ARBA00006194"/>
    </source>
</evidence>
<evidence type="ECO:0000256" key="2">
    <source>
        <dbReference type="ARBA" id="ARBA00022980"/>
    </source>
</evidence>
<dbReference type="GO" id="GO:0005840">
    <property type="term" value="C:ribosome"/>
    <property type="evidence" value="ECO:0007669"/>
    <property type="project" value="UniProtKB-KW"/>
</dbReference>
<dbReference type="GO" id="GO:1990904">
    <property type="term" value="C:ribonucleoprotein complex"/>
    <property type="evidence" value="ECO:0007669"/>
    <property type="project" value="UniProtKB-KW"/>
</dbReference>